<feature type="domain" description="MaoC-like" evidence="1">
    <location>
        <begin position="87"/>
        <end position="199"/>
    </location>
</feature>
<dbReference type="InterPro" id="IPR029069">
    <property type="entry name" value="HotDog_dom_sf"/>
</dbReference>
<comment type="caution">
    <text evidence="2">The sequence shown here is derived from an EMBL/GenBank/DDBJ whole genome shotgun (WGS) entry which is preliminary data.</text>
</comment>
<accession>A0AAV2VRN9</accession>
<dbReference type="Pfam" id="PF01575">
    <property type="entry name" value="MaoC_dehydratas"/>
    <property type="match status" value="1"/>
</dbReference>
<protein>
    <submittedName>
        <fullName evidence="2">NodN (Nodulation factor N)</fullName>
    </submittedName>
</protein>
<organism evidence="2 3">
    <name type="scientific">Vibrio nigripulchritudo SOn1</name>
    <dbReference type="NCBI Taxonomy" id="1238450"/>
    <lineage>
        <taxon>Bacteria</taxon>
        <taxon>Pseudomonadati</taxon>
        <taxon>Pseudomonadota</taxon>
        <taxon>Gammaproteobacteria</taxon>
        <taxon>Vibrionales</taxon>
        <taxon>Vibrionaceae</taxon>
        <taxon>Vibrio</taxon>
    </lineage>
</organism>
<dbReference type="EMBL" id="CAOF01000112">
    <property type="protein sequence ID" value="CCO47083.1"/>
    <property type="molecule type" value="Genomic_DNA"/>
</dbReference>
<dbReference type="CDD" id="cd03450">
    <property type="entry name" value="NodN"/>
    <property type="match status" value="1"/>
</dbReference>
<dbReference type="RefSeq" id="WP_004400926.1">
    <property type="nucleotide sequence ID" value="NZ_LK391965.1"/>
</dbReference>
<dbReference type="AlphaFoldDB" id="A0AAV2VRN9"/>
<evidence type="ECO:0000259" key="1">
    <source>
        <dbReference type="Pfam" id="PF01575"/>
    </source>
</evidence>
<dbReference type="Gene3D" id="3.10.129.10">
    <property type="entry name" value="Hotdog Thioesterase"/>
    <property type="match status" value="1"/>
</dbReference>
<evidence type="ECO:0000313" key="2">
    <source>
        <dbReference type="EMBL" id="CCO47083.1"/>
    </source>
</evidence>
<dbReference type="InterPro" id="IPR039375">
    <property type="entry name" value="NodN-like"/>
</dbReference>
<proteinExistence type="predicted"/>
<dbReference type="SUPFAM" id="SSF54637">
    <property type="entry name" value="Thioesterase/thiol ester dehydrase-isomerase"/>
    <property type="match status" value="1"/>
</dbReference>
<reference evidence="2 3" key="1">
    <citation type="journal article" date="2013" name="ISME J.">
        <title>Comparative genomics of pathogenic lineages of Vibrio nigripulchritudo identifies virulence-associated traits.</title>
        <authorList>
            <person name="Goudenege D."/>
            <person name="Labreuche Y."/>
            <person name="Krin E."/>
            <person name="Ansquer D."/>
            <person name="Mangenot S."/>
            <person name="Calteau A."/>
            <person name="Medigue C."/>
            <person name="Mazel D."/>
            <person name="Polz M.F."/>
            <person name="Le Roux F."/>
        </authorList>
    </citation>
    <scope>NUCLEOTIDE SEQUENCE [LARGE SCALE GENOMIC DNA]</scope>
    <source>
        <strain evidence="2 3">SOn1</strain>
    </source>
</reference>
<dbReference type="GeneID" id="97544098"/>
<gene>
    <name evidence="2" type="ORF">VIBNISOn1_220001</name>
</gene>
<sequence length="228" mass="26058">MKVVDILKHKSESLAKKHHFEFRELMSPMLREYWSDIVNRAHAQHLFPWVKDHNTPAINEDSPEVVKQQVVLSEEGEKLYGELQLLIGEEIHVGDWLTIDQDRINAFGIVTEDMQWIHTDPERAAEESPFKTPIAHGFLTLSMLSRLTDSVDPEKPQFPTAKMTVNVGLNQVRFPYPVKAGNRIRARSTLLKVTPVAKGLEIEREIKVEIEGIRRPGCVVVSVIRLVI</sequence>
<evidence type="ECO:0000313" key="3">
    <source>
        <dbReference type="Proteomes" id="UP000018211"/>
    </source>
</evidence>
<dbReference type="InterPro" id="IPR002539">
    <property type="entry name" value="MaoC-like_dom"/>
</dbReference>
<dbReference type="PANTHER" id="PTHR42993:SF1">
    <property type="entry name" value="MAOC-LIKE DEHYDRATASE DOMAIN-CONTAINING PROTEIN"/>
    <property type="match status" value="1"/>
</dbReference>
<name>A0AAV2VRN9_9VIBR</name>
<dbReference type="Proteomes" id="UP000018211">
    <property type="component" value="Unassembled WGS sequence"/>
</dbReference>
<dbReference type="PANTHER" id="PTHR42993">
    <property type="entry name" value="MAOC-LIKE DEHYDRATASE DOMAIN-CONTAINING PROTEIN"/>
    <property type="match status" value="1"/>
</dbReference>